<dbReference type="PANTHER" id="PTHR12613:SF0">
    <property type="entry name" value="ERO1-LIKE PROTEIN"/>
    <property type="match status" value="1"/>
</dbReference>
<keyword evidence="16" id="KW-0812">Transmembrane</keyword>
<keyword evidence="11" id="KW-0560">Oxidoreductase</keyword>
<feature type="chain" id="PRO_5047127126" description="Endoplasmic oxidoreductin-1" evidence="17">
    <location>
        <begin position="29"/>
        <end position="573"/>
    </location>
</feature>
<evidence type="ECO:0000313" key="19">
    <source>
        <dbReference type="Proteomes" id="UP001648503"/>
    </source>
</evidence>
<accession>A0ABQ8FNK7</accession>
<evidence type="ECO:0000256" key="11">
    <source>
        <dbReference type="ARBA" id="ARBA00023002"/>
    </source>
</evidence>
<evidence type="ECO:0000256" key="15">
    <source>
        <dbReference type="ARBA" id="ARBA00023284"/>
    </source>
</evidence>
<keyword evidence="6" id="KW-0285">Flavoprotein</keyword>
<keyword evidence="9" id="KW-0274">FAD</keyword>
<evidence type="ECO:0000313" key="18">
    <source>
        <dbReference type="EMBL" id="KAH6601424.1"/>
    </source>
</evidence>
<evidence type="ECO:0000256" key="4">
    <source>
        <dbReference type="ARBA" id="ARBA00011802"/>
    </source>
</evidence>
<dbReference type="Pfam" id="PF04137">
    <property type="entry name" value="ERO1"/>
    <property type="match status" value="1"/>
</dbReference>
<feature type="signal peptide" evidence="17">
    <location>
        <begin position="1"/>
        <end position="28"/>
    </location>
</feature>
<keyword evidence="7 17" id="KW-0732">Signal</keyword>
<dbReference type="EMBL" id="JAFCIX010000006">
    <property type="protein sequence ID" value="KAH6601424.1"/>
    <property type="molecule type" value="Genomic_DNA"/>
</dbReference>
<evidence type="ECO:0000256" key="3">
    <source>
        <dbReference type="ARBA" id="ARBA00008277"/>
    </source>
</evidence>
<comment type="similarity">
    <text evidence="3">Belongs to the EROs family.</text>
</comment>
<dbReference type="PANTHER" id="PTHR12613">
    <property type="entry name" value="ERO1-RELATED"/>
    <property type="match status" value="1"/>
</dbReference>
<name>A0ABQ8FNK7_9FUNG</name>
<evidence type="ECO:0000256" key="6">
    <source>
        <dbReference type="ARBA" id="ARBA00022630"/>
    </source>
</evidence>
<keyword evidence="19" id="KW-1185">Reference proteome</keyword>
<evidence type="ECO:0008006" key="20">
    <source>
        <dbReference type="Google" id="ProtNLM"/>
    </source>
</evidence>
<dbReference type="Proteomes" id="UP001648503">
    <property type="component" value="Unassembled WGS sequence"/>
</dbReference>
<evidence type="ECO:0000256" key="8">
    <source>
        <dbReference type="ARBA" id="ARBA00022824"/>
    </source>
</evidence>
<comment type="caution">
    <text evidence="18">The sequence shown here is derived from an EMBL/GenBank/DDBJ whole genome shotgun (WGS) entry which is preliminary data.</text>
</comment>
<proteinExistence type="inferred from homology"/>
<reference evidence="18 19" key="1">
    <citation type="submission" date="2021-02" db="EMBL/GenBank/DDBJ databases">
        <title>Variation within the Batrachochytrium salamandrivorans European outbreak.</title>
        <authorList>
            <person name="Kelly M."/>
            <person name="Pasmans F."/>
            <person name="Shea T.P."/>
            <person name="Munoz J.F."/>
            <person name="Carranza S."/>
            <person name="Cuomo C.A."/>
            <person name="Martel A."/>
        </authorList>
    </citation>
    <scope>NUCLEOTIDE SEQUENCE [LARGE SCALE GENOMIC DNA]</scope>
    <source>
        <strain evidence="18 19">AMFP18/2</strain>
    </source>
</reference>
<keyword evidence="16" id="KW-1133">Transmembrane helix</keyword>
<comment type="subcellular location">
    <subcellularLocation>
        <location evidence="2">Endoplasmic reticulum membrane</location>
        <topology evidence="2">Peripheral membrane protein</topology>
        <orientation evidence="2">Lumenal side</orientation>
    </subcellularLocation>
</comment>
<comment type="cofactor">
    <cofactor evidence="1">
        <name>FAD</name>
        <dbReference type="ChEBI" id="CHEBI:57692"/>
    </cofactor>
</comment>
<keyword evidence="13" id="KW-1015">Disulfide bond</keyword>
<dbReference type="SUPFAM" id="SSF110019">
    <property type="entry name" value="ERO1-like"/>
    <property type="match status" value="1"/>
</dbReference>
<evidence type="ECO:0000256" key="17">
    <source>
        <dbReference type="SAM" id="SignalP"/>
    </source>
</evidence>
<sequence>MPYRASCTANLAVALIATLIFAGDAVHAVANAAANPFQKPAMNPSQGALLAGSFGNSPPQSSIAYSLSLAHCSLPSGTVQDTCCQFETAQQVNNKLLPALTELVKTTVFRYFKVNLQKQCPFWNENMFCMNEHCSVAEVHESEIPLQWRTDTLSSINWGKSKAKGYKMVKKCEFNDKDFCQLEDEFTEGGSYVDLVRNPERFTGYSGESAERIWSAIYRENCFHGSTLHGQGSLANPFETSSDDMCTEKRVFYKMISGLHSSISMHICDQWLNQATGEWIQNLDCFADRLARYPDRLENLYFLWAIVVRSASKLAPYLSNYPFCEGTQDERLVKMHVDQVTKIVSSCPSTFDEKIMFSQAPYLALKDEFKQRFHNISRIMDCVGCEKCRLWGKIQITGLGTALKVLFSYGDDASEYRLSRSELVAFMNVFHRLSESLVAVDRFQARLLRRLAVKPLHSDSGAGKADRMAGVDLGSTVNQAVTVDTKESSTVLLETTLDAVIGATDTPTSPVPIMTAEYLLLHTDLFQPEHALLYIVGFVVAILGLARLLQKAYDKNVRADIQAAKDRLNKKDK</sequence>
<dbReference type="InterPro" id="IPR037192">
    <property type="entry name" value="ERO1-like_sf"/>
</dbReference>
<keyword evidence="10" id="KW-0249">Electron transport</keyword>
<keyword evidence="12 16" id="KW-0472">Membrane</keyword>
<evidence type="ECO:0000256" key="16">
    <source>
        <dbReference type="SAM" id="Phobius"/>
    </source>
</evidence>
<gene>
    <name evidence="18" type="ORF">BASA50_001614</name>
</gene>
<comment type="subunit">
    <text evidence="4">May function both as a monomer and a homodimer.</text>
</comment>
<evidence type="ECO:0000256" key="12">
    <source>
        <dbReference type="ARBA" id="ARBA00023136"/>
    </source>
</evidence>
<evidence type="ECO:0000256" key="13">
    <source>
        <dbReference type="ARBA" id="ARBA00023157"/>
    </source>
</evidence>
<evidence type="ECO:0000256" key="9">
    <source>
        <dbReference type="ARBA" id="ARBA00022827"/>
    </source>
</evidence>
<evidence type="ECO:0000256" key="7">
    <source>
        <dbReference type="ARBA" id="ARBA00022729"/>
    </source>
</evidence>
<evidence type="ECO:0000256" key="10">
    <source>
        <dbReference type="ARBA" id="ARBA00022982"/>
    </source>
</evidence>
<protein>
    <recommendedName>
        <fullName evidence="20">Endoplasmic oxidoreductin-1</fullName>
    </recommendedName>
</protein>
<dbReference type="InterPro" id="IPR007266">
    <property type="entry name" value="Ero1"/>
</dbReference>
<evidence type="ECO:0000256" key="5">
    <source>
        <dbReference type="ARBA" id="ARBA00022448"/>
    </source>
</evidence>
<evidence type="ECO:0000256" key="2">
    <source>
        <dbReference type="ARBA" id="ARBA00004367"/>
    </source>
</evidence>
<keyword evidence="14" id="KW-0325">Glycoprotein</keyword>
<organism evidence="18 19">
    <name type="scientific">Batrachochytrium salamandrivorans</name>
    <dbReference type="NCBI Taxonomy" id="1357716"/>
    <lineage>
        <taxon>Eukaryota</taxon>
        <taxon>Fungi</taxon>
        <taxon>Fungi incertae sedis</taxon>
        <taxon>Chytridiomycota</taxon>
        <taxon>Chytridiomycota incertae sedis</taxon>
        <taxon>Chytridiomycetes</taxon>
        <taxon>Rhizophydiales</taxon>
        <taxon>Rhizophydiales incertae sedis</taxon>
        <taxon>Batrachochytrium</taxon>
    </lineage>
</organism>
<keyword evidence="5" id="KW-0813">Transport</keyword>
<feature type="transmembrane region" description="Helical" evidence="16">
    <location>
        <begin position="531"/>
        <end position="549"/>
    </location>
</feature>
<evidence type="ECO:0000256" key="1">
    <source>
        <dbReference type="ARBA" id="ARBA00001974"/>
    </source>
</evidence>
<keyword evidence="8" id="KW-0256">Endoplasmic reticulum</keyword>
<keyword evidence="15" id="KW-0676">Redox-active center</keyword>
<evidence type="ECO:0000256" key="14">
    <source>
        <dbReference type="ARBA" id="ARBA00023180"/>
    </source>
</evidence>